<dbReference type="RefSeq" id="WP_260572743.1">
    <property type="nucleotide sequence ID" value="NZ_CP104205.1"/>
</dbReference>
<dbReference type="InterPro" id="IPR011622">
    <property type="entry name" value="7TMR_DISM_rcpt_extracell_dom2"/>
</dbReference>
<feature type="domain" description="7TM-DISM receptor extracellular" evidence="1">
    <location>
        <begin position="48"/>
        <end position="135"/>
    </location>
</feature>
<dbReference type="Gene3D" id="2.60.40.2380">
    <property type="match status" value="1"/>
</dbReference>
<evidence type="ECO:0000313" key="3">
    <source>
        <dbReference type="Proteomes" id="UP001059209"/>
    </source>
</evidence>
<proteinExistence type="predicted"/>
<dbReference type="Pfam" id="PF07696">
    <property type="entry name" value="7TMR-DISMED2"/>
    <property type="match status" value="1"/>
</dbReference>
<reference evidence="2" key="1">
    <citation type="submission" date="2022-09" db="EMBL/GenBank/DDBJ databases">
        <title>Maribacter litopenaei sp. nov., isolated from the intestinal tract of the Pacific White Shrimp, Litopenaeus vannamei.</title>
        <authorList>
            <person name="Kim S.Y."/>
            <person name="Hwang C.Y."/>
        </authorList>
    </citation>
    <scope>NUCLEOTIDE SEQUENCE</scope>
    <source>
        <strain evidence="2">HL-LV01</strain>
    </source>
</reference>
<protein>
    <recommendedName>
        <fullName evidence="1">7TM-DISM receptor extracellular domain-containing protein</fullName>
    </recommendedName>
</protein>
<name>A0ABY5Y7L9_9FLAO</name>
<sequence>MKHSTRLPSLKGHWFFLVVLLNSTVLLKAQSHQNEIISLRSKALIYFADQKQFEFNEVLDNADLSFIPLTDIKENVGFSNSHYWLKFTLVNPTDQQASYFPETAGPITDIATLYLIDGDGQNVERQYSGDKIPFDREIG</sequence>
<dbReference type="EMBL" id="CP104205">
    <property type="protein sequence ID" value="UWX54889.1"/>
    <property type="molecule type" value="Genomic_DNA"/>
</dbReference>
<evidence type="ECO:0000313" key="2">
    <source>
        <dbReference type="EMBL" id="UWX54889.1"/>
    </source>
</evidence>
<keyword evidence="3" id="KW-1185">Reference proteome</keyword>
<organism evidence="2 3">
    <name type="scientific">Maribacter litopenaei</name>
    <dbReference type="NCBI Taxonomy" id="2976127"/>
    <lineage>
        <taxon>Bacteria</taxon>
        <taxon>Pseudomonadati</taxon>
        <taxon>Bacteroidota</taxon>
        <taxon>Flavobacteriia</taxon>
        <taxon>Flavobacteriales</taxon>
        <taxon>Flavobacteriaceae</taxon>
        <taxon>Maribacter</taxon>
    </lineage>
</organism>
<gene>
    <name evidence="2" type="ORF">NYZ99_19475</name>
</gene>
<evidence type="ECO:0000259" key="1">
    <source>
        <dbReference type="Pfam" id="PF07696"/>
    </source>
</evidence>
<dbReference type="Proteomes" id="UP001059209">
    <property type="component" value="Chromosome"/>
</dbReference>
<accession>A0ABY5Y7L9</accession>